<reference evidence="3 4" key="1">
    <citation type="submission" date="2018-03" db="EMBL/GenBank/DDBJ databases">
        <title>Characteristics and genome of n-alkane degrading marine bacteria Gordonia iterans isolated from crude oil contaminated in Tae-an, South Korea.</title>
        <authorList>
            <person name="Lee S.-S."/>
            <person name="Kim H."/>
        </authorList>
    </citation>
    <scope>NUCLEOTIDE SEQUENCE [LARGE SCALE GENOMIC DNA]</scope>
    <source>
        <strain evidence="3 4">Co17</strain>
    </source>
</reference>
<protein>
    <recommendedName>
        <fullName evidence="5">DUF4878 domain-containing protein</fullName>
    </recommendedName>
</protein>
<dbReference type="AlphaFoldDB" id="A0A2S0KB73"/>
<evidence type="ECO:0008006" key="5">
    <source>
        <dbReference type="Google" id="ProtNLM"/>
    </source>
</evidence>
<proteinExistence type="predicted"/>
<dbReference type="PROSITE" id="PS51257">
    <property type="entry name" value="PROKAR_LIPOPROTEIN"/>
    <property type="match status" value="1"/>
</dbReference>
<feature type="compositionally biased region" description="Polar residues" evidence="1">
    <location>
        <begin position="23"/>
        <end position="45"/>
    </location>
</feature>
<gene>
    <name evidence="3" type="ORF">C6V83_00145</name>
</gene>
<keyword evidence="4" id="KW-1185">Reference proteome</keyword>
<dbReference type="RefSeq" id="WP_105940676.1">
    <property type="nucleotide sequence ID" value="NZ_CP027433.1"/>
</dbReference>
<evidence type="ECO:0000313" key="4">
    <source>
        <dbReference type="Proteomes" id="UP000239814"/>
    </source>
</evidence>
<name>A0A2S0KB73_9ACTN</name>
<evidence type="ECO:0000256" key="2">
    <source>
        <dbReference type="SAM" id="SignalP"/>
    </source>
</evidence>
<evidence type="ECO:0000256" key="1">
    <source>
        <dbReference type="SAM" id="MobiDB-lite"/>
    </source>
</evidence>
<organism evidence="3 4">
    <name type="scientific">Gordonia iterans</name>
    <dbReference type="NCBI Taxonomy" id="1004901"/>
    <lineage>
        <taxon>Bacteria</taxon>
        <taxon>Bacillati</taxon>
        <taxon>Actinomycetota</taxon>
        <taxon>Actinomycetes</taxon>
        <taxon>Mycobacteriales</taxon>
        <taxon>Gordoniaceae</taxon>
        <taxon>Gordonia</taxon>
    </lineage>
</organism>
<dbReference type="EMBL" id="CP027433">
    <property type="protein sequence ID" value="AVL98927.1"/>
    <property type="molecule type" value="Genomic_DNA"/>
</dbReference>
<feature type="region of interest" description="Disordered" evidence="1">
    <location>
        <begin position="23"/>
        <end position="46"/>
    </location>
</feature>
<evidence type="ECO:0000313" key="3">
    <source>
        <dbReference type="EMBL" id="AVL98927.1"/>
    </source>
</evidence>
<sequence>MRTITSTLAGAVAALALAACSSSDNTTAEGPQQQSAPVVTSSAPAPNSEAALRATLADYYRTVPQRGQWDKAYDYLSPRCQREVDADTLASGMAEAYGPGSGRDFSGEPEYLITMNGDSALVVSKSYDGKGTMKPEQWTFINGAWRLDGC</sequence>
<dbReference type="Proteomes" id="UP000239814">
    <property type="component" value="Chromosome"/>
</dbReference>
<keyword evidence="2" id="KW-0732">Signal</keyword>
<accession>A0A2S0KB73</accession>
<feature type="signal peptide" evidence="2">
    <location>
        <begin position="1"/>
        <end position="18"/>
    </location>
</feature>
<feature type="chain" id="PRO_5038706823" description="DUF4878 domain-containing protein" evidence="2">
    <location>
        <begin position="19"/>
        <end position="150"/>
    </location>
</feature>
<dbReference type="KEGG" id="git:C6V83_00145"/>
<dbReference type="OrthoDB" id="4551861at2"/>